<evidence type="ECO:0000313" key="1">
    <source>
        <dbReference type="EMBL" id="ASA19445.1"/>
    </source>
</evidence>
<gene>
    <name evidence="1" type="ORF">B9T62_00390</name>
</gene>
<accession>A0A2Z2K888</accession>
<name>A0A2Z2K888_9BACL</name>
<sequence>MLELDSPVWSRLHGPFGSAGPVPELLKQLGHSYIAEVKDELYWEHLFHQNTLYPATYAAFPYLAEIACRTADLEVKLDIYSGLRNRVISRWLPIRRTRYSAAGKGYGRLYLRFPVWPKPSRWRSTGCGGIQLQSESTCIWSSCPIYPGAPVALPAGSSWRFGRSWSARSGKSRECEHKNIA</sequence>
<dbReference type="EMBL" id="CP021780">
    <property type="protein sequence ID" value="ASA19445.1"/>
    <property type="molecule type" value="Genomic_DNA"/>
</dbReference>
<dbReference type="Proteomes" id="UP000249890">
    <property type="component" value="Chromosome"/>
</dbReference>
<proteinExistence type="predicted"/>
<keyword evidence="2" id="KW-1185">Reference proteome</keyword>
<protein>
    <submittedName>
        <fullName evidence="1">Uncharacterized protein</fullName>
    </submittedName>
</protein>
<dbReference type="RefSeq" id="WP_087913470.1">
    <property type="nucleotide sequence ID" value="NZ_CP021780.1"/>
</dbReference>
<reference evidence="1 2" key="1">
    <citation type="submission" date="2017-06" db="EMBL/GenBank/DDBJ databases">
        <title>Complete genome sequence of Paenibacillus donghaensis KCTC 13049T isolated from East Sea sediment, South Korea.</title>
        <authorList>
            <person name="Jung B.K."/>
            <person name="Hong S.-J."/>
            <person name="Shin J.-H."/>
        </authorList>
    </citation>
    <scope>NUCLEOTIDE SEQUENCE [LARGE SCALE GENOMIC DNA]</scope>
    <source>
        <strain evidence="1 2">KCTC 13049</strain>
    </source>
</reference>
<dbReference type="OrthoDB" id="796912at2"/>
<evidence type="ECO:0000313" key="2">
    <source>
        <dbReference type="Proteomes" id="UP000249890"/>
    </source>
</evidence>
<organism evidence="1 2">
    <name type="scientific">Paenibacillus donghaensis</name>
    <dbReference type="NCBI Taxonomy" id="414771"/>
    <lineage>
        <taxon>Bacteria</taxon>
        <taxon>Bacillati</taxon>
        <taxon>Bacillota</taxon>
        <taxon>Bacilli</taxon>
        <taxon>Bacillales</taxon>
        <taxon>Paenibacillaceae</taxon>
        <taxon>Paenibacillus</taxon>
    </lineage>
</organism>
<dbReference type="KEGG" id="pdh:B9T62_00390"/>
<dbReference type="AlphaFoldDB" id="A0A2Z2K888"/>